<accession>A0A4C1YFA4</accession>
<gene>
    <name evidence="1" type="ORF">EVAR_48731_1</name>
</gene>
<dbReference type="Proteomes" id="UP000299102">
    <property type="component" value="Unassembled WGS sequence"/>
</dbReference>
<protein>
    <submittedName>
        <fullName evidence="1">Uncharacterized protein</fullName>
    </submittedName>
</protein>
<keyword evidence="2" id="KW-1185">Reference proteome</keyword>
<evidence type="ECO:0000313" key="1">
    <source>
        <dbReference type="EMBL" id="GBP75051.1"/>
    </source>
</evidence>
<name>A0A4C1YFA4_EUMVA</name>
<organism evidence="1 2">
    <name type="scientific">Eumeta variegata</name>
    <name type="common">Bagworm moth</name>
    <name type="synonym">Eumeta japonica</name>
    <dbReference type="NCBI Taxonomy" id="151549"/>
    <lineage>
        <taxon>Eukaryota</taxon>
        <taxon>Metazoa</taxon>
        <taxon>Ecdysozoa</taxon>
        <taxon>Arthropoda</taxon>
        <taxon>Hexapoda</taxon>
        <taxon>Insecta</taxon>
        <taxon>Pterygota</taxon>
        <taxon>Neoptera</taxon>
        <taxon>Endopterygota</taxon>
        <taxon>Lepidoptera</taxon>
        <taxon>Glossata</taxon>
        <taxon>Ditrysia</taxon>
        <taxon>Tineoidea</taxon>
        <taxon>Psychidae</taxon>
        <taxon>Oiketicinae</taxon>
        <taxon>Eumeta</taxon>
    </lineage>
</organism>
<proteinExistence type="predicted"/>
<dbReference type="EMBL" id="BGZK01001234">
    <property type="protein sequence ID" value="GBP75051.1"/>
    <property type="molecule type" value="Genomic_DNA"/>
</dbReference>
<dbReference type="AlphaFoldDB" id="A0A4C1YFA4"/>
<sequence>MLSTTDELISNIDGCKRMQRSYRVEIYSLCLCFWKIGTSIQQHIAESFGYGRNVQIGHDVGGYCERVGGCDDRAGGRRRRARATLTDRGLIAAERPPVTVQSRPAPPPAAIPSMATSPKTLIGGVDRWRSSAVRGHISSIKMYPTHMCRRMRHL</sequence>
<comment type="caution">
    <text evidence="1">The sequence shown here is derived from an EMBL/GenBank/DDBJ whole genome shotgun (WGS) entry which is preliminary data.</text>
</comment>
<evidence type="ECO:0000313" key="2">
    <source>
        <dbReference type="Proteomes" id="UP000299102"/>
    </source>
</evidence>
<reference evidence="1 2" key="1">
    <citation type="journal article" date="2019" name="Commun. Biol.">
        <title>The bagworm genome reveals a unique fibroin gene that provides high tensile strength.</title>
        <authorList>
            <person name="Kono N."/>
            <person name="Nakamura H."/>
            <person name="Ohtoshi R."/>
            <person name="Tomita M."/>
            <person name="Numata K."/>
            <person name="Arakawa K."/>
        </authorList>
    </citation>
    <scope>NUCLEOTIDE SEQUENCE [LARGE SCALE GENOMIC DNA]</scope>
</reference>